<dbReference type="STRING" id="111015.AXF14_01675"/>
<name>A0A0X8JDF2_ACTRD</name>
<keyword evidence="4" id="KW-1185">Reference proteome</keyword>
<feature type="compositionally biased region" description="Low complexity" evidence="1">
    <location>
        <begin position="10"/>
        <end position="21"/>
    </location>
</feature>
<dbReference type="RefSeq" id="WP_067939648.1">
    <property type="nucleotide sequence ID" value="NZ_CP014228.1"/>
</dbReference>
<evidence type="ECO:0000259" key="2">
    <source>
        <dbReference type="Pfam" id="PF00535"/>
    </source>
</evidence>
<protein>
    <recommendedName>
        <fullName evidence="2">Glycosyltransferase 2-like domain-containing protein</fullName>
    </recommendedName>
</protein>
<feature type="domain" description="Glycosyltransferase 2-like" evidence="2">
    <location>
        <begin position="53"/>
        <end position="178"/>
    </location>
</feature>
<dbReference type="InterPro" id="IPR001173">
    <property type="entry name" value="Glyco_trans_2-like"/>
</dbReference>
<evidence type="ECO:0000256" key="1">
    <source>
        <dbReference type="SAM" id="MobiDB-lite"/>
    </source>
</evidence>
<dbReference type="AlphaFoldDB" id="A0A0X8JDF2"/>
<accession>A0A0X8JDF2</accession>
<proteinExistence type="predicted"/>
<dbReference type="CDD" id="cd00761">
    <property type="entry name" value="Glyco_tranf_GTA_type"/>
    <property type="match status" value="1"/>
</dbReference>
<evidence type="ECO:0000313" key="3">
    <source>
        <dbReference type="EMBL" id="AMD86549.1"/>
    </source>
</evidence>
<dbReference type="SUPFAM" id="SSF53448">
    <property type="entry name" value="Nucleotide-diphospho-sugar transferases"/>
    <property type="match status" value="1"/>
</dbReference>
<dbReference type="Gene3D" id="3.90.550.10">
    <property type="entry name" value="Spore Coat Polysaccharide Biosynthesis Protein SpsA, Chain A"/>
    <property type="match status" value="1"/>
</dbReference>
<sequence length="450" mass="47407">MSPAGRHAAEPAPETARPAVAQPGPGRRALGPSTVERTDLGTTTLLPGQSVDVVIACHNPARPVARAVASALDGNPEAAVTVACHNRAAEEIAAAIAPEHRDRVRYLEHADPRPSASGPFNAGMRAARTPWVSIMGSDDSLLPGAVASWLRLARAAGADFVVPRLALGSPGNHVPTPAPRPSRLAAPALTSLGDPARLGGRLPRDLRVRLAHLARGAARAELVADRLAYRSAPLGLMSVAALEREGLALVEGAGVGGDVAMVTRLMASVLTAYDATGPAYLIGEDAGDRVTYVVRPMAEQLGFLDRMLDEDWWAALPLPTRRALAVKMARIHVFGAVHYRSREEIWTAAERADLAATARHLAAAAPGYERVLSRADAELLDACLGTDVPAATLIARGEGRRHHGRPGTLLTREPVALLAREAPLRFMAASVLSRYVPDLPSDRAVSGRRG</sequence>
<dbReference type="Proteomes" id="UP000065220">
    <property type="component" value="Chromosome"/>
</dbReference>
<evidence type="ECO:0000313" key="4">
    <source>
        <dbReference type="Proteomes" id="UP000065220"/>
    </source>
</evidence>
<organism evidence="3 4">
    <name type="scientific">Actinomyces radicidentis</name>
    <dbReference type="NCBI Taxonomy" id="111015"/>
    <lineage>
        <taxon>Bacteria</taxon>
        <taxon>Bacillati</taxon>
        <taxon>Actinomycetota</taxon>
        <taxon>Actinomycetes</taxon>
        <taxon>Actinomycetales</taxon>
        <taxon>Actinomycetaceae</taxon>
        <taxon>Actinomyces</taxon>
    </lineage>
</organism>
<dbReference type="InterPro" id="IPR029044">
    <property type="entry name" value="Nucleotide-diphossugar_trans"/>
</dbReference>
<dbReference type="EMBL" id="CP014228">
    <property type="protein sequence ID" value="AMD86549.1"/>
    <property type="molecule type" value="Genomic_DNA"/>
</dbReference>
<dbReference type="Pfam" id="PF00535">
    <property type="entry name" value="Glycos_transf_2"/>
    <property type="match status" value="1"/>
</dbReference>
<feature type="region of interest" description="Disordered" evidence="1">
    <location>
        <begin position="1"/>
        <end position="43"/>
    </location>
</feature>
<gene>
    <name evidence="3" type="ORF">AXF14_01675</name>
</gene>
<dbReference type="KEGG" id="ard:AXF14_01675"/>
<reference evidence="4" key="1">
    <citation type="submission" date="2016-02" db="EMBL/GenBank/DDBJ databases">
        <authorList>
            <person name="Holder M.E."/>
            <person name="Ajami N.J."/>
            <person name="Petrosino J.F."/>
        </authorList>
    </citation>
    <scope>NUCLEOTIDE SEQUENCE [LARGE SCALE GENOMIC DNA]</scope>
    <source>
        <strain evidence="4">CCUG 36733</strain>
    </source>
</reference>